<feature type="domain" description="Cytochrome c" evidence="10">
    <location>
        <begin position="220"/>
        <end position="333"/>
    </location>
</feature>
<keyword evidence="5" id="KW-0574">Periplasm</keyword>
<dbReference type="STRING" id="1218598.LEP1GSC060_3585"/>
<dbReference type="PROSITE" id="PS51007">
    <property type="entry name" value="CYTC"/>
    <property type="match status" value="2"/>
</dbReference>
<evidence type="ECO:0000256" key="9">
    <source>
        <dbReference type="PIRSR" id="PIRSR000294-2"/>
    </source>
</evidence>
<keyword evidence="6 11" id="KW-0560">Oxidoreductase</keyword>
<dbReference type="InterPro" id="IPR026259">
    <property type="entry name" value="MauG/Cytc_peroxidase"/>
</dbReference>
<evidence type="ECO:0000256" key="5">
    <source>
        <dbReference type="ARBA" id="ARBA00022764"/>
    </source>
</evidence>
<keyword evidence="7 9" id="KW-0408">Iron</keyword>
<organism evidence="11 12">
    <name type="scientific">Leptospira weilii serovar Ranarum str. ICFT</name>
    <dbReference type="NCBI Taxonomy" id="1218598"/>
    <lineage>
        <taxon>Bacteria</taxon>
        <taxon>Pseudomonadati</taxon>
        <taxon>Spirochaetota</taxon>
        <taxon>Spirochaetia</taxon>
        <taxon>Leptospirales</taxon>
        <taxon>Leptospiraceae</taxon>
        <taxon>Leptospira</taxon>
    </lineage>
</organism>
<evidence type="ECO:0000313" key="11">
    <source>
        <dbReference type="EMBL" id="EMY75937.1"/>
    </source>
</evidence>
<accession>N1WF52</accession>
<evidence type="ECO:0000313" key="12">
    <source>
        <dbReference type="Proteomes" id="UP000012313"/>
    </source>
</evidence>
<comment type="caution">
    <text evidence="11">The sequence shown here is derived from an EMBL/GenBank/DDBJ whole genome shotgun (WGS) entry which is preliminary data.</text>
</comment>
<dbReference type="Gene3D" id="1.10.760.10">
    <property type="entry name" value="Cytochrome c-like domain"/>
    <property type="match status" value="2"/>
</dbReference>
<evidence type="ECO:0000256" key="4">
    <source>
        <dbReference type="ARBA" id="ARBA00022729"/>
    </source>
</evidence>
<dbReference type="GO" id="GO:0009055">
    <property type="term" value="F:electron transfer activity"/>
    <property type="evidence" value="ECO:0007669"/>
    <property type="project" value="InterPro"/>
</dbReference>
<dbReference type="AlphaFoldDB" id="N1WF52"/>
<feature type="binding site" description="covalent" evidence="8">
    <location>
        <position position="79"/>
    </location>
    <ligand>
        <name>heme c</name>
        <dbReference type="ChEBI" id="CHEBI:61717"/>
        <label>1</label>
    </ligand>
</feature>
<dbReference type="RefSeq" id="WP_003010963.1">
    <property type="nucleotide sequence ID" value="NZ_AOHC02000058.1"/>
</dbReference>
<evidence type="ECO:0000259" key="10">
    <source>
        <dbReference type="PROSITE" id="PS51007"/>
    </source>
</evidence>
<dbReference type="EC" id="1.11.1.5" evidence="11"/>
<dbReference type="SUPFAM" id="SSF46626">
    <property type="entry name" value="Cytochrome c"/>
    <property type="match status" value="2"/>
</dbReference>
<dbReference type="PANTHER" id="PTHR30600">
    <property type="entry name" value="CYTOCHROME C PEROXIDASE-RELATED"/>
    <property type="match status" value="1"/>
</dbReference>
<feature type="domain" description="Cytochrome c" evidence="10">
    <location>
        <begin position="54"/>
        <end position="165"/>
    </location>
</feature>
<name>N1WF52_9LEPT</name>
<dbReference type="GO" id="GO:0046872">
    <property type="term" value="F:metal ion binding"/>
    <property type="evidence" value="ECO:0007669"/>
    <property type="project" value="UniProtKB-KW"/>
</dbReference>
<dbReference type="InterPro" id="IPR004852">
    <property type="entry name" value="Di-haem_cyt_c_peroxidsae"/>
</dbReference>
<sequence length="345" mass="37732">MKHSTAEILCVAFLSAVFVSCGPSEKTKKWIDDSKKIFGTVPDKMPGGEADTPELIRLGEKLYFEKRLSANDTQSCNSCHNVVGKAPGVDNLPTSPGAFGKNGARNSPTVLNAGFHLAQFWDGRAKDLKEQAKGPILNPVEMAMPSASEVEKKIAGIPEYQELFAKAYPVSFTKENSKTLSTKIITYDRIAGAIAAFERTLKTQDRFDDFQRGDHKALSAEEQEGLEKFLSTGCITCHVGPLLGGNSFRKLGQINPYENTADKGRQDLTKNPADAFVFKVPSLRNVAITGPYFHDGKTATLEEAVKKMAHLQLGKELSESDVKSIVTFLKALTDKNRSNSLDLQN</sequence>
<dbReference type="EMBL" id="AOHC02000058">
    <property type="protein sequence ID" value="EMY75937.1"/>
    <property type="molecule type" value="Genomic_DNA"/>
</dbReference>
<evidence type="ECO:0000256" key="7">
    <source>
        <dbReference type="ARBA" id="ARBA00023004"/>
    </source>
</evidence>
<dbReference type="InterPro" id="IPR009056">
    <property type="entry name" value="Cyt_c-like_dom"/>
</dbReference>
<evidence type="ECO:0000256" key="6">
    <source>
        <dbReference type="ARBA" id="ARBA00023002"/>
    </source>
</evidence>
<dbReference type="PANTHER" id="PTHR30600:SF7">
    <property type="entry name" value="CYTOCHROME C PEROXIDASE-RELATED"/>
    <property type="match status" value="1"/>
</dbReference>
<dbReference type="InterPro" id="IPR051395">
    <property type="entry name" value="Cytochrome_c_Peroxidase/MauG"/>
</dbReference>
<keyword evidence="12" id="KW-1185">Reference proteome</keyword>
<comment type="cofactor">
    <cofactor evidence="8">
        <name>heme</name>
        <dbReference type="ChEBI" id="CHEBI:30413"/>
    </cofactor>
    <text evidence="8">Binds 2 heme groups.</text>
</comment>
<feature type="binding site" description="axial binding residue" evidence="9">
    <location>
        <position position="308"/>
    </location>
    <ligand>
        <name>heme c</name>
        <dbReference type="ChEBI" id="CHEBI:61717"/>
        <label>2</label>
    </ligand>
    <ligandPart>
        <name>Fe</name>
        <dbReference type="ChEBI" id="CHEBI:18248"/>
    </ligandPart>
</feature>
<evidence type="ECO:0000256" key="2">
    <source>
        <dbReference type="ARBA" id="ARBA00022617"/>
    </source>
</evidence>
<dbReference type="OrthoDB" id="9772811at2"/>
<dbReference type="Pfam" id="PF03150">
    <property type="entry name" value="CCP_MauG"/>
    <property type="match status" value="1"/>
</dbReference>
<dbReference type="PIRSF" id="PIRSF000294">
    <property type="entry name" value="Cytochrome-c_peroxidase"/>
    <property type="match status" value="1"/>
</dbReference>
<reference evidence="11" key="1">
    <citation type="submission" date="2013-03" db="EMBL/GenBank/DDBJ databases">
        <authorList>
            <person name="Harkins D.M."/>
            <person name="Durkin A.S."/>
            <person name="Brinkac L.M."/>
            <person name="Haft D.H."/>
            <person name="Selengut J.D."/>
            <person name="Sanka R."/>
            <person name="DePew J."/>
            <person name="Purushe J."/>
            <person name="Hartskeerl R.A."/>
            <person name="Ahmed A."/>
            <person name="van der Linden H."/>
            <person name="Goris M.G.A."/>
            <person name="Vinetz J.M."/>
            <person name="Sutton G.G."/>
            <person name="Nierman W.C."/>
            <person name="Fouts D.E."/>
        </authorList>
    </citation>
    <scope>NUCLEOTIDE SEQUENCE [LARGE SCALE GENOMIC DNA]</scope>
    <source>
        <strain evidence="11">ICFT</strain>
    </source>
</reference>
<evidence type="ECO:0000256" key="8">
    <source>
        <dbReference type="PIRSR" id="PIRSR000294-1"/>
    </source>
</evidence>
<proteinExistence type="predicted"/>
<feature type="binding site" description="covalent" evidence="8">
    <location>
        <position position="234"/>
    </location>
    <ligand>
        <name>heme c</name>
        <dbReference type="ChEBI" id="CHEBI:61717"/>
        <label>2</label>
    </ligand>
</feature>
<dbReference type="GO" id="GO:0004130">
    <property type="term" value="F:cytochrome-c peroxidase activity"/>
    <property type="evidence" value="ECO:0007669"/>
    <property type="project" value="UniProtKB-EC"/>
</dbReference>
<protein>
    <submittedName>
        <fullName evidence="11">Cytochrome c551 peroxidase</fullName>
        <ecNumber evidence="11">1.11.1.5</ecNumber>
    </submittedName>
</protein>
<comment type="subcellular location">
    <subcellularLocation>
        <location evidence="1">Periplasm</location>
    </subcellularLocation>
</comment>
<feature type="binding site" description="covalent" evidence="8">
    <location>
        <position position="76"/>
    </location>
    <ligand>
        <name>heme c</name>
        <dbReference type="ChEBI" id="CHEBI:61717"/>
        <label>1</label>
    </ligand>
</feature>
<keyword evidence="3 9" id="KW-0479">Metal-binding</keyword>
<feature type="binding site" description="covalent" evidence="8">
    <location>
        <position position="237"/>
    </location>
    <ligand>
        <name>heme c</name>
        <dbReference type="ChEBI" id="CHEBI:61717"/>
        <label>2</label>
    </ligand>
</feature>
<keyword evidence="4" id="KW-0732">Signal</keyword>
<evidence type="ECO:0000256" key="1">
    <source>
        <dbReference type="ARBA" id="ARBA00004418"/>
    </source>
</evidence>
<feature type="binding site" description="axial binding residue" evidence="9">
    <location>
        <position position="80"/>
    </location>
    <ligand>
        <name>heme c</name>
        <dbReference type="ChEBI" id="CHEBI:61717"/>
        <label>1</label>
    </ligand>
    <ligandPart>
        <name>Fe</name>
        <dbReference type="ChEBI" id="CHEBI:18248"/>
    </ligandPart>
</feature>
<feature type="binding site" description="axial binding residue" evidence="9">
    <location>
        <position position="238"/>
    </location>
    <ligand>
        <name>heme c</name>
        <dbReference type="ChEBI" id="CHEBI:61717"/>
        <label>2</label>
    </ligand>
    <ligandPart>
        <name>Fe</name>
        <dbReference type="ChEBI" id="CHEBI:18248"/>
    </ligandPart>
</feature>
<dbReference type="PROSITE" id="PS51257">
    <property type="entry name" value="PROKAR_LIPOPROTEIN"/>
    <property type="match status" value="1"/>
</dbReference>
<keyword evidence="11" id="KW-0575">Peroxidase</keyword>
<dbReference type="GO" id="GO:0020037">
    <property type="term" value="F:heme binding"/>
    <property type="evidence" value="ECO:0007669"/>
    <property type="project" value="InterPro"/>
</dbReference>
<dbReference type="InterPro" id="IPR036909">
    <property type="entry name" value="Cyt_c-like_dom_sf"/>
</dbReference>
<comment type="PTM">
    <text evidence="8">Binds 2 heme groups per subunit.</text>
</comment>
<gene>
    <name evidence="11" type="primary">ccp</name>
    <name evidence="11" type="ORF">LEP1GSC060_3585</name>
</gene>
<dbReference type="Proteomes" id="UP000012313">
    <property type="component" value="Unassembled WGS sequence"/>
</dbReference>
<keyword evidence="2 8" id="KW-0349">Heme</keyword>
<evidence type="ECO:0000256" key="3">
    <source>
        <dbReference type="ARBA" id="ARBA00022723"/>
    </source>
</evidence>
<dbReference type="GO" id="GO:0042597">
    <property type="term" value="C:periplasmic space"/>
    <property type="evidence" value="ECO:0007669"/>
    <property type="project" value="UniProtKB-SubCell"/>
</dbReference>